<dbReference type="RefSeq" id="WP_183970649.1">
    <property type="nucleotide sequence ID" value="NZ_BAABEW010000013.1"/>
</dbReference>
<feature type="region of interest" description="Disordered" evidence="1">
    <location>
        <begin position="1"/>
        <end position="25"/>
    </location>
</feature>
<gene>
    <name evidence="2" type="ORF">HNQ70_003822</name>
</gene>
<dbReference type="EMBL" id="JACHGB010000008">
    <property type="protein sequence ID" value="MBB5273791.1"/>
    <property type="molecule type" value="Genomic_DNA"/>
</dbReference>
<accession>A0A7W8MA73</accession>
<evidence type="ECO:0000313" key="2">
    <source>
        <dbReference type="EMBL" id="MBB5273791.1"/>
    </source>
</evidence>
<dbReference type="Proteomes" id="UP000532440">
    <property type="component" value="Unassembled WGS sequence"/>
</dbReference>
<evidence type="ECO:0000256" key="1">
    <source>
        <dbReference type="SAM" id="MobiDB-lite"/>
    </source>
</evidence>
<evidence type="ECO:0000313" key="3">
    <source>
        <dbReference type="Proteomes" id="UP000532440"/>
    </source>
</evidence>
<organism evidence="2 3">
    <name type="scientific">Quisquiliibacterium transsilvanicum</name>
    <dbReference type="NCBI Taxonomy" id="1549638"/>
    <lineage>
        <taxon>Bacteria</taxon>
        <taxon>Pseudomonadati</taxon>
        <taxon>Pseudomonadota</taxon>
        <taxon>Betaproteobacteria</taxon>
        <taxon>Burkholderiales</taxon>
        <taxon>Burkholderiaceae</taxon>
        <taxon>Quisquiliibacterium</taxon>
    </lineage>
</organism>
<sequence length="139" mass="14782">MAPVSAKPAPTKAAAPATAKPAPAKAAGADAKPFIRFHHSQELRTRTLEVLDAIESADKPGAHSGRLTELVLELTDAGMDQFFLQSLKATKANFVVQQSAAIGLSGVQKVMGTVIRNIVGRMDDRQLLSVCGSIRQFMK</sequence>
<reference evidence="2 3" key="1">
    <citation type="submission" date="2020-08" db="EMBL/GenBank/DDBJ databases">
        <title>Genomic Encyclopedia of Type Strains, Phase IV (KMG-IV): sequencing the most valuable type-strain genomes for metagenomic binning, comparative biology and taxonomic classification.</title>
        <authorList>
            <person name="Goeker M."/>
        </authorList>
    </citation>
    <scope>NUCLEOTIDE SEQUENCE [LARGE SCALE GENOMIC DNA]</scope>
    <source>
        <strain evidence="2 3">DSM 29781</strain>
    </source>
</reference>
<protein>
    <submittedName>
        <fullName evidence="2">Uncharacterized protein</fullName>
    </submittedName>
</protein>
<comment type="caution">
    <text evidence="2">The sequence shown here is derived from an EMBL/GenBank/DDBJ whole genome shotgun (WGS) entry which is preliminary data.</text>
</comment>
<dbReference type="AlphaFoldDB" id="A0A7W8MA73"/>
<name>A0A7W8MA73_9BURK</name>
<proteinExistence type="predicted"/>
<keyword evidence="3" id="KW-1185">Reference proteome</keyword>